<feature type="transmembrane region" description="Helical" evidence="1">
    <location>
        <begin position="79"/>
        <end position="96"/>
    </location>
</feature>
<dbReference type="Pfam" id="PF11255">
    <property type="entry name" value="DUF3054"/>
    <property type="match status" value="1"/>
</dbReference>
<evidence type="ECO:0000256" key="1">
    <source>
        <dbReference type="SAM" id="Phobius"/>
    </source>
</evidence>
<reference evidence="2 3" key="1">
    <citation type="submission" date="2024-02" db="EMBL/GenBank/DDBJ databases">
        <title>Janibacter sp. nov., isolated from gut of marine sandworm.</title>
        <authorList>
            <person name="Kim B."/>
            <person name="Jun M.O."/>
            <person name="Shin N.-R."/>
        </authorList>
    </citation>
    <scope>NUCLEOTIDE SEQUENCE [LARGE SCALE GENOMIC DNA]</scope>
    <source>
        <strain evidence="2 3">A1S7</strain>
    </source>
</reference>
<sequence length="129" mass="13615">MTRPGPALPAPGTRAAVALGLDVVIVAAFTLVGRRTHEEPLDPAGWWHTAWPFLVGLLIGWSLVVLARRAWPTGTVEGIPVWTTTVIVGMVLRALAGQGTALPFVIVATLVLGVTLLGWRLVAGRLARA</sequence>
<feature type="transmembrane region" description="Helical" evidence="1">
    <location>
        <begin position="45"/>
        <end position="67"/>
    </location>
</feature>
<keyword evidence="1" id="KW-0812">Transmembrane</keyword>
<evidence type="ECO:0000313" key="3">
    <source>
        <dbReference type="Proteomes" id="UP001382727"/>
    </source>
</evidence>
<accession>A0ABZ2MD66</accession>
<dbReference type="EMBL" id="CP144913">
    <property type="protein sequence ID" value="WXB74973.1"/>
    <property type="molecule type" value="Genomic_DNA"/>
</dbReference>
<keyword evidence="3" id="KW-1185">Reference proteome</keyword>
<keyword evidence="1" id="KW-0472">Membrane</keyword>
<keyword evidence="1" id="KW-1133">Transmembrane helix</keyword>
<organism evidence="2 3">
    <name type="scientific">Janibacter alittae</name>
    <dbReference type="NCBI Taxonomy" id="3115209"/>
    <lineage>
        <taxon>Bacteria</taxon>
        <taxon>Bacillati</taxon>
        <taxon>Actinomycetota</taxon>
        <taxon>Actinomycetes</taxon>
        <taxon>Micrococcales</taxon>
        <taxon>Intrasporangiaceae</taxon>
        <taxon>Janibacter</taxon>
    </lineage>
</organism>
<dbReference type="InterPro" id="IPR021414">
    <property type="entry name" value="DUF3054"/>
</dbReference>
<dbReference type="RefSeq" id="WP_338747688.1">
    <property type="nucleotide sequence ID" value="NZ_CP144913.1"/>
</dbReference>
<name>A0ABZ2MD66_9MICO</name>
<gene>
    <name evidence="2" type="ORF">V1351_08275</name>
</gene>
<evidence type="ECO:0000313" key="2">
    <source>
        <dbReference type="EMBL" id="WXB74973.1"/>
    </source>
</evidence>
<protein>
    <submittedName>
        <fullName evidence="2">DUF3054 domain-containing protein</fullName>
    </submittedName>
</protein>
<feature type="transmembrane region" description="Helical" evidence="1">
    <location>
        <begin position="12"/>
        <end position="33"/>
    </location>
</feature>
<feature type="transmembrane region" description="Helical" evidence="1">
    <location>
        <begin position="102"/>
        <end position="122"/>
    </location>
</feature>
<proteinExistence type="predicted"/>
<dbReference type="Proteomes" id="UP001382727">
    <property type="component" value="Chromosome"/>
</dbReference>